<evidence type="ECO:0000259" key="5">
    <source>
        <dbReference type="Pfam" id="PF00487"/>
    </source>
</evidence>
<dbReference type="AlphaFoldDB" id="A0A2U1LDJ1"/>
<comment type="similarity">
    <text evidence="2">Belongs to the fatty acid desaturase type 1 family.</text>
</comment>
<evidence type="ECO:0000256" key="4">
    <source>
        <dbReference type="SAM" id="Phobius"/>
    </source>
</evidence>
<feature type="transmembrane region" description="Helical" evidence="4">
    <location>
        <begin position="67"/>
        <end position="83"/>
    </location>
</feature>
<dbReference type="GO" id="GO:0006629">
    <property type="term" value="P:lipid metabolic process"/>
    <property type="evidence" value="ECO:0007669"/>
    <property type="project" value="InterPro"/>
</dbReference>
<protein>
    <submittedName>
        <fullName evidence="6">Microsomal oleate desaturase</fullName>
    </submittedName>
</protein>
<dbReference type="OrthoDB" id="1461976at2759"/>
<keyword evidence="3" id="KW-0560">Oxidoreductase</keyword>
<proteinExistence type="inferred from homology"/>
<keyword evidence="4" id="KW-0812">Transmembrane</keyword>
<evidence type="ECO:0000256" key="2">
    <source>
        <dbReference type="ARBA" id="ARBA00009295"/>
    </source>
</evidence>
<keyword evidence="4" id="KW-0472">Membrane</keyword>
<dbReference type="GO" id="GO:0016491">
    <property type="term" value="F:oxidoreductase activity"/>
    <property type="evidence" value="ECO:0007669"/>
    <property type="project" value="UniProtKB-KW"/>
</dbReference>
<dbReference type="Pfam" id="PF00487">
    <property type="entry name" value="FA_desaturase"/>
    <property type="match status" value="1"/>
</dbReference>
<name>A0A2U1LDJ1_ARTAN</name>
<evidence type="ECO:0000313" key="7">
    <source>
        <dbReference type="Proteomes" id="UP000245207"/>
    </source>
</evidence>
<feature type="transmembrane region" description="Helical" evidence="4">
    <location>
        <begin position="180"/>
        <end position="196"/>
    </location>
</feature>
<sequence length="339" mass="39880">MTMVATDDLKLFKRVPILNPPFGYSDLKRAIPPHCFTKSLKFSLYLLSYEILLICILYYVASNYIHTLPKVIAYIAWPIYWIYQGLGLGRLWSIGHDCSHHSFCGYGWLDDTIGYLIHSFALTPYFSFKFSHHSHHAHTNSLEYDENHITKRKSDRLYYEIIDNPIGFVFMMLFKLIFEFPLYLIINYGVFIYAYYRIMMTQGAIWVFNLYGGPWVFMCGVLLVLAYLQHTHHSIPHYDSTEWNWIRGALSTVDRDVGFMINKNKTDNHVVHHLFPAIPSYHAHEATEAIKPILGDYYKYDGTPILKAFWREMKGCVYVESDNYDDDKKKSSGVYWFRN</sequence>
<comment type="subcellular location">
    <subcellularLocation>
        <location evidence="1">Membrane</location>
    </subcellularLocation>
</comment>
<keyword evidence="7" id="KW-1185">Reference proteome</keyword>
<reference evidence="6 7" key="1">
    <citation type="journal article" date="2018" name="Mol. Plant">
        <title>The genome of Artemisia annua provides insight into the evolution of Asteraceae family and artemisinin biosynthesis.</title>
        <authorList>
            <person name="Shen Q."/>
            <person name="Zhang L."/>
            <person name="Liao Z."/>
            <person name="Wang S."/>
            <person name="Yan T."/>
            <person name="Shi P."/>
            <person name="Liu M."/>
            <person name="Fu X."/>
            <person name="Pan Q."/>
            <person name="Wang Y."/>
            <person name="Lv Z."/>
            <person name="Lu X."/>
            <person name="Zhang F."/>
            <person name="Jiang W."/>
            <person name="Ma Y."/>
            <person name="Chen M."/>
            <person name="Hao X."/>
            <person name="Li L."/>
            <person name="Tang Y."/>
            <person name="Lv G."/>
            <person name="Zhou Y."/>
            <person name="Sun X."/>
            <person name="Brodelius P.E."/>
            <person name="Rose J.K.C."/>
            <person name="Tang K."/>
        </authorList>
    </citation>
    <scope>NUCLEOTIDE SEQUENCE [LARGE SCALE GENOMIC DNA]</scope>
    <source>
        <strain evidence="7">cv. Huhao1</strain>
        <tissue evidence="6">Leaf</tissue>
    </source>
</reference>
<keyword evidence="4" id="KW-1133">Transmembrane helix</keyword>
<dbReference type="EMBL" id="PKPP01009979">
    <property type="protein sequence ID" value="PWA47075.1"/>
    <property type="molecule type" value="Genomic_DNA"/>
</dbReference>
<dbReference type="STRING" id="35608.A0A2U1LDJ1"/>
<dbReference type="GO" id="GO:0016020">
    <property type="term" value="C:membrane"/>
    <property type="evidence" value="ECO:0007669"/>
    <property type="project" value="UniProtKB-SubCell"/>
</dbReference>
<dbReference type="CDD" id="cd03507">
    <property type="entry name" value="Delta12-FADS-like"/>
    <property type="match status" value="1"/>
</dbReference>
<dbReference type="PANTHER" id="PTHR32100">
    <property type="entry name" value="OMEGA-6 FATTY ACID DESATURASE, CHLOROPLASTIC"/>
    <property type="match status" value="1"/>
</dbReference>
<comment type="caution">
    <text evidence="6">The sequence shown here is derived from an EMBL/GenBank/DDBJ whole genome shotgun (WGS) entry which is preliminary data.</text>
</comment>
<gene>
    <name evidence="6" type="ORF">CTI12_AA502540</name>
</gene>
<dbReference type="InterPro" id="IPR012171">
    <property type="entry name" value="Fatty_acid_desaturase"/>
</dbReference>
<dbReference type="InterPro" id="IPR005804">
    <property type="entry name" value="FA_desaturase_dom"/>
</dbReference>
<evidence type="ECO:0000256" key="3">
    <source>
        <dbReference type="ARBA" id="ARBA00023002"/>
    </source>
</evidence>
<dbReference type="Proteomes" id="UP000245207">
    <property type="component" value="Unassembled WGS sequence"/>
</dbReference>
<feature type="transmembrane region" description="Helical" evidence="4">
    <location>
        <begin position="42"/>
        <end position="61"/>
    </location>
</feature>
<evidence type="ECO:0000313" key="6">
    <source>
        <dbReference type="EMBL" id="PWA47075.1"/>
    </source>
</evidence>
<evidence type="ECO:0000256" key="1">
    <source>
        <dbReference type="ARBA" id="ARBA00004370"/>
    </source>
</evidence>
<organism evidence="6 7">
    <name type="scientific">Artemisia annua</name>
    <name type="common">Sweet wormwood</name>
    <dbReference type="NCBI Taxonomy" id="35608"/>
    <lineage>
        <taxon>Eukaryota</taxon>
        <taxon>Viridiplantae</taxon>
        <taxon>Streptophyta</taxon>
        <taxon>Embryophyta</taxon>
        <taxon>Tracheophyta</taxon>
        <taxon>Spermatophyta</taxon>
        <taxon>Magnoliopsida</taxon>
        <taxon>eudicotyledons</taxon>
        <taxon>Gunneridae</taxon>
        <taxon>Pentapetalae</taxon>
        <taxon>asterids</taxon>
        <taxon>campanulids</taxon>
        <taxon>Asterales</taxon>
        <taxon>Asteraceae</taxon>
        <taxon>Asteroideae</taxon>
        <taxon>Anthemideae</taxon>
        <taxon>Artemisiinae</taxon>
        <taxon>Artemisia</taxon>
    </lineage>
</organism>
<accession>A0A2U1LDJ1</accession>
<feature type="domain" description="Fatty acid desaturase" evidence="5">
    <location>
        <begin position="76"/>
        <end position="299"/>
    </location>
</feature>
<feature type="transmembrane region" description="Helical" evidence="4">
    <location>
        <begin position="208"/>
        <end position="228"/>
    </location>
</feature>